<evidence type="ECO:0000256" key="1">
    <source>
        <dbReference type="ARBA" id="ARBA00022574"/>
    </source>
</evidence>
<dbReference type="PROSITE" id="PS00678">
    <property type="entry name" value="WD_REPEATS_1"/>
    <property type="match status" value="1"/>
</dbReference>
<dbReference type="InterPro" id="IPR051350">
    <property type="entry name" value="WD_repeat-ST_regulator"/>
</dbReference>
<protein>
    <submittedName>
        <fullName evidence="4">CG7611</fullName>
    </submittedName>
</protein>
<dbReference type="InterPro" id="IPR036322">
    <property type="entry name" value="WD40_repeat_dom_sf"/>
</dbReference>
<evidence type="ECO:0000313" key="5">
    <source>
        <dbReference type="Proteomes" id="UP000494163"/>
    </source>
</evidence>
<dbReference type="PANTHER" id="PTHR22838">
    <property type="entry name" value="WD REPEAT PROTEIN 26-RELATED"/>
    <property type="match status" value="1"/>
</dbReference>
<evidence type="ECO:0000256" key="2">
    <source>
        <dbReference type="ARBA" id="ARBA00022737"/>
    </source>
</evidence>
<feature type="repeat" description="WD" evidence="3">
    <location>
        <begin position="1"/>
        <end position="24"/>
    </location>
</feature>
<dbReference type="PROSITE" id="PS50082">
    <property type="entry name" value="WD_REPEATS_2"/>
    <property type="match status" value="1"/>
</dbReference>
<accession>A0A0M5JDF7</accession>
<dbReference type="STRING" id="30019.A0A0M5JDF7"/>
<reference evidence="4 5" key="1">
    <citation type="submission" date="2015-08" db="EMBL/GenBank/DDBJ databases">
        <title>Ancestral chromatin configuration constrains chromatin evolution on differentiating sex chromosomes in Drosophila.</title>
        <authorList>
            <person name="Zhou Q."/>
            <person name="Bachtrog D."/>
        </authorList>
    </citation>
    <scope>NUCLEOTIDE SEQUENCE [LARGE SCALE GENOMIC DNA]</scope>
    <source>
        <tissue evidence="4">Whole larvae</tissue>
    </source>
</reference>
<sequence length="58" mass="6543">WIVSGSEDNMVYIWNLQSKEVVQKLQGHTDTVLCTACHPTENIIASAALENDKTIKLW</sequence>
<dbReference type="Gene3D" id="2.130.10.10">
    <property type="entry name" value="YVTN repeat-like/Quinoprotein amine dehydrogenase"/>
    <property type="match status" value="1"/>
</dbReference>
<keyword evidence="1 3" id="KW-0853">WD repeat</keyword>
<feature type="non-terminal residue" evidence="4">
    <location>
        <position position="58"/>
    </location>
</feature>
<dbReference type="InterPro" id="IPR019775">
    <property type="entry name" value="WD40_repeat_CS"/>
</dbReference>
<dbReference type="EMBL" id="CP012528">
    <property type="protein sequence ID" value="ALC48494.1"/>
    <property type="molecule type" value="Genomic_DNA"/>
</dbReference>
<dbReference type="SMR" id="A0A0M5JDF7"/>
<dbReference type="InterPro" id="IPR001680">
    <property type="entry name" value="WD40_rpt"/>
</dbReference>
<dbReference type="SUPFAM" id="SSF50978">
    <property type="entry name" value="WD40 repeat-like"/>
    <property type="match status" value="1"/>
</dbReference>
<gene>
    <name evidence="4" type="ORF">Dbus_chrXg350</name>
</gene>
<dbReference type="Proteomes" id="UP000494163">
    <property type="component" value="Chromosome X"/>
</dbReference>
<evidence type="ECO:0000256" key="3">
    <source>
        <dbReference type="PROSITE-ProRule" id="PRU00221"/>
    </source>
</evidence>
<evidence type="ECO:0000313" key="4">
    <source>
        <dbReference type="EMBL" id="ALC48494.1"/>
    </source>
</evidence>
<dbReference type="InterPro" id="IPR015943">
    <property type="entry name" value="WD40/YVTN_repeat-like_dom_sf"/>
</dbReference>
<organism evidence="4 5">
    <name type="scientific">Drosophila busckii</name>
    <name type="common">Fruit fly</name>
    <dbReference type="NCBI Taxonomy" id="30019"/>
    <lineage>
        <taxon>Eukaryota</taxon>
        <taxon>Metazoa</taxon>
        <taxon>Ecdysozoa</taxon>
        <taxon>Arthropoda</taxon>
        <taxon>Hexapoda</taxon>
        <taxon>Insecta</taxon>
        <taxon>Pterygota</taxon>
        <taxon>Neoptera</taxon>
        <taxon>Endopterygota</taxon>
        <taxon>Diptera</taxon>
        <taxon>Brachycera</taxon>
        <taxon>Muscomorpha</taxon>
        <taxon>Ephydroidea</taxon>
        <taxon>Drosophilidae</taxon>
        <taxon>Drosophila</taxon>
    </lineage>
</organism>
<keyword evidence="5" id="KW-1185">Reference proteome</keyword>
<proteinExistence type="predicted"/>
<keyword evidence="2" id="KW-0677">Repeat</keyword>
<feature type="non-terminal residue" evidence="4">
    <location>
        <position position="1"/>
    </location>
</feature>
<dbReference type="Pfam" id="PF00400">
    <property type="entry name" value="WD40"/>
    <property type="match status" value="2"/>
</dbReference>
<dbReference type="OMA" id="CKGHDTA"/>
<name>A0A0M5JDF7_DROBS</name>
<dbReference type="PANTHER" id="PTHR22838:SF0">
    <property type="entry name" value="WD REPEAT-CONTAINING PROTEIN 26"/>
    <property type="match status" value="1"/>
</dbReference>
<dbReference type="AlphaFoldDB" id="A0A0M5JDF7"/>